<dbReference type="InterPro" id="IPR013320">
    <property type="entry name" value="ConA-like_dom_sf"/>
</dbReference>
<name>A0A3S3PZM8_9ACAR</name>
<evidence type="ECO:0000313" key="3">
    <source>
        <dbReference type="Proteomes" id="UP000285301"/>
    </source>
</evidence>
<dbReference type="InterPro" id="IPR043136">
    <property type="entry name" value="B30.2/SPRY_sf"/>
</dbReference>
<keyword evidence="3" id="KW-1185">Reference proteome</keyword>
<evidence type="ECO:0000259" key="1">
    <source>
        <dbReference type="PROSITE" id="PS50188"/>
    </source>
</evidence>
<dbReference type="CDD" id="cd11709">
    <property type="entry name" value="SPRY"/>
    <property type="match status" value="1"/>
</dbReference>
<dbReference type="InterPro" id="IPR003877">
    <property type="entry name" value="SPRY_dom"/>
</dbReference>
<dbReference type="EMBL" id="NCKU01010685">
    <property type="protein sequence ID" value="RWS00708.1"/>
    <property type="molecule type" value="Genomic_DNA"/>
</dbReference>
<dbReference type="InterPro" id="IPR001870">
    <property type="entry name" value="B30.2/SPRY"/>
</dbReference>
<dbReference type="Pfam" id="PF00622">
    <property type="entry name" value="SPRY"/>
    <property type="match status" value="1"/>
</dbReference>
<evidence type="ECO:0000313" key="2">
    <source>
        <dbReference type="EMBL" id="RWS00708.1"/>
    </source>
</evidence>
<dbReference type="Proteomes" id="UP000285301">
    <property type="component" value="Unassembled WGS sequence"/>
</dbReference>
<protein>
    <recommendedName>
        <fullName evidence="1">B30.2/SPRY domain-containing protein</fullName>
    </recommendedName>
</protein>
<dbReference type="AlphaFoldDB" id="A0A3S3PZM8"/>
<organism evidence="2 3">
    <name type="scientific">Dinothrombium tinctorium</name>
    <dbReference type="NCBI Taxonomy" id="1965070"/>
    <lineage>
        <taxon>Eukaryota</taxon>
        <taxon>Metazoa</taxon>
        <taxon>Ecdysozoa</taxon>
        <taxon>Arthropoda</taxon>
        <taxon>Chelicerata</taxon>
        <taxon>Arachnida</taxon>
        <taxon>Acari</taxon>
        <taxon>Acariformes</taxon>
        <taxon>Trombidiformes</taxon>
        <taxon>Prostigmata</taxon>
        <taxon>Anystina</taxon>
        <taxon>Parasitengona</taxon>
        <taxon>Trombidioidea</taxon>
        <taxon>Trombidiidae</taxon>
        <taxon>Dinothrombium</taxon>
    </lineage>
</organism>
<gene>
    <name evidence="2" type="ORF">B4U79_16832</name>
</gene>
<dbReference type="SUPFAM" id="SSF49899">
    <property type="entry name" value="Concanavalin A-like lectins/glucanases"/>
    <property type="match status" value="1"/>
</dbReference>
<accession>A0A3S3PZM8</accession>
<comment type="caution">
    <text evidence="2">The sequence shown here is derived from an EMBL/GenBank/DDBJ whole genome shotgun (WGS) entry which is preliminary data.</text>
</comment>
<sequence length="338" mass="38122">MSWVCQRGKEIRAKDNKVTVTDGGYFNVDRKLNAYFKPETGGFETGKHYFEFHFDLQREGAFVGATKKVCFGSGYSLKGLMYGGNLADGSCLLVCSFGERITGKDKVGILLDLTEDELKMYVFHNDHPLGLAFHITKPYPKPLFPVVSIGGPGSVSIIFPKEMPTTLNRTSINYTGIEGNWRIERCEKAGNLLPNFTDKWKHYTLNVSKSGSRENATPNYDSNAEEARYHISFHVGNTIWCTMKKENGKWSMEGPCSTLVCVYEDENNAEMFLGEFLAKFLDFSVNDDTLVLNGNDDSKITLKRFDPEAPGPYTGNPCERRTDNKRFNVCPFIFCFPL</sequence>
<dbReference type="Gene3D" id="2.60.120.920">
    <property type="match status" value="1"/>
</dbReference>
<reference evidence="2 3" key="1">
    <citation type="journal article" date="2018" name="Gigascience">
        <title>Genomes of trombidid mites reveal novel predicted allergens and laterally-transferred genes associated with secondary metabolism.</title>
        <authorList>
            <person name="Dong X."/>
            <person name="Chaisiri K."/>
            <person name="Xia D."/>
            <person name="Armstrong S.D."/>
            <person name="Fang Y."/>
            <person name="Donnelly M.J."/>
            <person name="Kadowaki T."/>
            <person name="McGarry J.W."/>
            <person name="Darby A.C."/>
            <person name="Makepeace B.L."/>
        </authorList>
    </citation>
    <scope>NUCLEOTIDE SEQUENCE [LARGE SCALE GENOMIC DNA]</scope>
    <source>
        <strain evidence="2">UoL-WK</strain>
    </source>
</reference>
<feature type="domain" description="B30.2/SPRY" evidence="1">
    <location>
        <begin position="1"/>
        <end position="164"/>
    </location>
</feature>
<dbReference type="PROSITE" id="PS50188">
    <property type="entry name" value="B302_SPRY"/>
    <property type="match status" value="1"/>
</dbReference>
<proteinExistence type="predicted"/>
<dbReference type="OrthoDB" id="9972551at2759"/>